<sequence>MSGAAKLAAYAAVLALVFGGAAVAGGAIDPDRGREETTMSSAHDTDTRAHDDTTAGATGHDDATRGADAASGGHGAGASGGSASGGHGESGAHGAHAGADAVRGLSVADGGLRVVVERPELRRGTAEQVSFRVVDERGETVRDFDVAHEQRMHLIVARRDLTGFQHLHPEQAEDGSWTAPIRLDDAGSYRLFADFTRGGEASTLAADLRVDGAADLRPLPAPAATATTDGGETVALSGADQLRAGESATLDFAIERDGEPVEVEPYLGASGHLVALRDGDLAFLHVHPSGDGVSFETAFPTAGAYRLFLQVKVDGAVRTAAFTVEVEP</sequence>
<dbReference type="Proteomes" id="UP000585272">
    <property type="component" value="Unassembled WGS sequence"/>
</dbReference>
<reference evidence="3 4" key="1">
    <citation type="submission" date="2020-08" db="EMBL/GenBank/DDBJ databases">
        <title>Genomic Encyclopedia of Archaeal and Bacterial Type Strains, Phase II (KMG-II): from individual species to whole genera.</title>
        <authorList>
            <person name="Goeker M."/>
        </authorList>
    </citation>
    <scope>NUCLEOTIDE SEQUENCE [LARGE SCALE GENOMIC DNA]</scope>
    <source>
        <strain evidence="3 4">DSM 23288</strain>
    </source>
</reference>
<feature type="chain" id="PRO_5038379507" description="Secreted protein" evidence="2">
    <location>
        <begin position="25"/>
        <end position="328"/>
    </location>
</feature>
<evidence type="ECO:0000256" key="2">
    <source>
        <dbReference type="SAM" id="SignalP"/>
    </source>
</evidence>
<comment type="caution">
    <text evidence="3">The sequence shown here is derived from an EMBL/GenBank/DDBJ whole genome shotgun (WGS) entry which is preliminary data.</text>
</comment>
<feature type="compositionally biased region" description="Basic and acidic residues" evidence="1">
    <location>
        <begin position="29"/>
        <end position="65"/>
    </location>
</feature>
<accession>A0A840IKV3</accession>
<keyword evidence="4" id="KW-1185">Reference proteome</keyword>
<feature type="signal peptide" evidence="2">
    <location>
        <begin position="1"/>
        <end position="24"/>
    </location>
</feature>
<evidence type="ECO:0000313" key="4">
    <source>
        <dbReference type="Proteomes" id="UP000585272"/>
    </source>
</evidence>
<name>A0A840IKV3_9ACTN</name>
<evidence type="ECO:0000256" key="1">
    <source>
        <dbReference type="SAM" id="MobiDB-lite"/>
    </source>
</evidence>
<evidence type="ECO:0008006" key="5">
    <source>
        <dbReference type="Google" id="ProtNLM"/>
    </source>
</evidence>
<dbReference type="RefSeq" id="WP_183345274.1">
    <property type="nucleotide sequence ID" value="NZ_JACHNU010000009.1"/>
</dbReference>
<gene>
    <name evidence="3" type="ORF">BDZ31_004479</name>
</gene>
<evidence type="ECO:0000313" key="3">
    <source>
        <dbReference type="EMBL" id="MBB4664861.1"/>
    </source>
</evidence>
<organism evidence="3 4">
    <name type="scientific">Conexibacter arvalis</name>
    <dbReference type="NCBI Taxonomy" id="912552"/>
    <lineage>
        <taxon>Bacteria</taxon>
        <taxon>Bacillati</taxon>
        <taxon>Actinomycetota</taxon>
        <taxon>Thermoleophilia</taxon>
        <taxon>Solirubrobacterales</taxon>
        <taxon>Conexibacteraceae</taxon>
        <taxon>Conexibacter</taxon>
    </lineage>
</organism>
<dbReference type="AlphaFoldDB" id="A0A840IKV3"/>
<keyword evidence="2" id="KW-0732">Signal</keyword>
<proteinExistence type="predicted"/>
<protein>
    <recommendedName>
        <fullName evidence="5">Secreted protein</fullName>
    </recommendedName>
</protein>
<dbReference type="EMBL" id="JACHNU010000009">
    <property type="protein sequence ID" value="MBB4664861.1"/>
    <property type="molecule type" value="Genomic_DNA"/>
</dbReference>
<feature type="compositionally biased region" description="Gly residues" evidence="1">
    <location>
        <begin position="72"/>
        <end position="91"/>
    </location>
</feature>
<feature type="region of interest" description="Disordered" evidence="1">
    <location>
        <begin position="26"/>
        <end position="96"/>
    </location>
</feature>